<name>A0A0R1N1Z3_9LACO</name>
<organism evidence="6 7">
    <name type="scientific">Schleiferilactobacillus perolens DSM 12744</name>
    <dbReference type="NCBI Taxonomy" id="1423792"/>
    <lineage>
        <taxon>Bacteria</taxon>
        <taxon>Bacillati</taxon>
        <taxon>Bacillota</taxon>
        <taxon>Bacilli</taxon>
        <taxon>Lactobacillales</taxon>
        <taxon>Lactobacillaceae</taxon>
        <taxon>Schleiferilactobacillus</taxon>
    </lineage>
</organism>
<dbReference type="InterPro" id="IPR000064">
    <property type="entry name" value="NLP_P60_dom"/>
</dbReference>
<dbReference type="GO" id="GO:0008234">
    <property type="term" value="F:cysteine-type peptidase activity"/>
    <property type="evidence" value="ECO:0007669"/>
    <property type="project" value="UniProtKB-KW"/>
</dbReference>
<dbReference type="InterPro" id="IPR008044">
    <property type="entry name" value="Phage_lysin"/>
</dbReference>
<dbReference type="Pfam" id="PF05382">
    <property type="entry name" value="Amidase_5"/>
    <property type="match status" value="1"/>
</dbReference>
<keyword evidence="4" id="KW-0788">Thiol protease</keyword>
<dbReference type="PATRIC" id="fig|1423792.3.peg.654"/>
<dbReference type="GO" id="GO:0006508">
    <property type="term" value="P:proteolysis"/>
    <property type="evidence" value="ECO:0007669"/>
    <property type="project" value="UniProtKB-KW"/>
</dbReference>
<protein>
    <recommendedName>
        <fullName evidence="5">NlpC/P60 domain-containing protein</fullName>
    </recommendedName>
</protein>
<dbReference type="STRING" id="1423792.FD09_GL000641"/>
<keyword evidence="2" id="KW-0645">Protease</keyword>
<evidence type="ECO:0000259" key="5">
    <source>
        <dbReference type="PROSITE" id="PS51935"/>
    </source>
</evidence>
<keyword evidence="7" id="KW-1185">Reference proteome</keyword>
<evidence type="ECO:0000256" key="2">
    <source>
        <dbReference type="ARBA" id="ARBA00022670"/>
    </source>
</evidence>
<evidence type="ECO:0000313" key="6">
    <source>
        <dbReference type="EMBL" id="KRL11717.1"/>
    </source>
</evidence>
<gene>
    <name evidence="6" type="ORF">FD09_GL000641</name>
</gene>
<evidence type="ECO:0000256" key="3">
    <source>
        <dbReference type="ARBA" id="ARBA00022801"/>
    </source>
</evidence>
<evidence type="ECO:0000256" key="4">
    <source>
        <dbReference type="ARBA" id="ARBA00022807"/>
    </source>
</evidence>
<comment type="similarity">
    <text evidence="1">Belongs to the peptidase C40 family.</text>
</comment>
<dbReference type="EMBL" id="AZEC01000011">
    <property type="protein sequence ID" value="KRL11717.1"/>
    <property type="molecule type" value="Genomic_DNA"/>
</dbReference>
<dbReference type="InterPro" id="IPR038765">
    <property type="entry name" value="Papain-like_cys_pep_sf"/>
</dbReference>
<dbReference type="AlphaFoldDB" id="A0A0R1N1Z3"/>
<dbReference type="SUPFAM" id="SSF54001">
    <property type="entry name" value="Cysteine proteinases"/>
    <property type="match status" value="1"/>
</dbReference>
<comment type="caution">
    <text evidence="6">The sequence shown here is derived from an EMBL/GenBank/DDBJ whole genome shotgun (WGS) entry which is preliminary data.</text>
</comment>
<sequence>MELTLMSFSIDAAIAYMYQLQKNGVTYSMDGSRTGTDGTADCSGAVYAALRAGGMPSAGYVLNTESMHNWLLANGWQRIADNSNWNAQRGDVFIWGKIGDSAGAGGHTGIFIDHDNIIHCNYAHNGVSINNHDAYWAADGCPYFYAYRYASTQEAHQGDNDMNLSKLTGLIPVTAYGLAWITNPNGAVLYDYNHKATGRKLSYGTSWVVTGLDKGWLKVGGLINPDDAIVKINKGIVAGDWTGQNVQVVTNDAYTQAVPKPKQAGIKYLPVGSRWQVSTVSSDGGFVKIGGWIDANKVKVEL</sequence>
<proteinExistence type="inferred from homology"/>
<reference evidence="6 7" key="1">
    <citation type="journal article" date="2015" name="Genome Announc.">
        <title>Expanding the biotechnology potential of lactobacilli through comparative genomics of 213 strains and associated genera.</title>
        <authorList>
            <person name="Sun Z."/>
            <person name="Harris H.M."/>
            <person name="McCann A."/>
            <person name="Guo C."/>
            <person name="Argimon S."/>
            <person name="Zhang W."/>
            <person name="Yang X."/>
            <person name="Jeffery I.B."/>
            <person name="Cooney J.C."/>
            <person name="Kagawa T.F."/>
            <person name="Liu W."/>
            <person name="Song Y."/>
            <person name="Salvetti E."/>
            <person name="Wrobel A."/>
            <person name="Rasinkangas P."/>
            <person name="Parkhill J."/>
            <person name="Rea M.C."/>
            <person name="O'Sullivan O."/>
            <person name="Ritari J."/>
            <person name="Douillard F.P."/>
            <person name="Paul Ross R."/>
            <person name="Yang R."/>
            <person name="Briner A.E."/>
            <person name="Felis G.E."/>
            <person name="de Vos W.M."/>
            <person name="Barrangou R."/>
            <person name="Klaenhammer T.R."/>
            <person name="Caufield P.W."/>
            <person name="Cui Y."/>
            <person name="Zhang H."/>
            <person name="O'Toole P.W."/>
        </authorList>
    </citation>
    <scope>NUCLEOTIDE SEQUENCE [LARGE SCALE GENOMIC DNA]</scope>
    <source>
        <strain evidence="6 7">DSM 12744</strain>
    </source>
</reference>
<dbReference type="Gene3D" id="3.90.1720.10">
    <property type="entry name" value="endopeptidase domain like (from Nostoc punctiforme)"/>
    <property type="match status" value="1"/>
</dbReference>
<keyword evidence="3" id="KW-0378">Hydrolase</keyword>
<evidence type="ECO:0000256" key="1">
    <source>
        <dbReference type="ARBA" id="ARBA00007074"/>
    </source>
</evidence>
<dbReference type="PROSITE" id="PS51935">
    <property type="entry name" value="NLPC_P60"/>
    <property type="match status" value="1"/>
</dbReference>
<accession>A0A0R1N1Z3</accession>
<dbReference type="Proteomes" id="UP000051330">
    <property type="component" value="Unassembled WGS sequence"/>
</dbReference>
<evidence type="ECO:0000313" key="7">
    <source>
        <dbReference type="Proteomes" id="UP000051330"/>
    </source>
</evidence>
<feature type="domain" description="NlpC/P60" evidence="5">
    <location>
        <begin position="3"/>
        <end position="147"/>
    </location>
</feature>